<protein>
    <submittedName>
        <fullName evidence="1">Uncharacterized protein</fullName>
    </submittedName>
</protein>
<proteinExistence type="predicted"/>
<evidence type="ECO:0000313" key="1">
    <source>
        <dbReference type="EMBL" id="GFF94693.1"/>
    </source>
</evidence>
<accession>A0ABQ1B6H6</accession>
<organism evidence="1 2">
    <name type="scientific">Aspergillus udagawae</name>
    <dbReference type="NCBI Taxonomy" id="91492"/>
    <lineage>
        <taxon>Eukaryota</taxon>
        <taxon>Fungi</taxon>
        <taxon>Dikarya</taxon>
        <taxon>Ascomycota</taxon>
        <taxon>Pezizomycotina</taxon>
        <taxon>Eurotiomycetes</taxon>
        <taxon>Eurotiomycetidae</taxon>
        <taxon>Eurotiales</taxon>
        <taxon>Aspergillaceae</taxon>
        <taxon>Aspergillus</taxon>
        <taxon>Aspergillus subgen. Fumigati</taxon>
    </lineage>
</organism>
<dbReference type="EMBL" id="BLKG01000102">
    <property type="protein sequence ID" value="GFF94693.1"/>
    <property type="molecule type" value="Genomic_DNA"/>
</dbReference>
<reference evidence="1 2" key="1">
    <citation type="submission" date="2020-01" db="EMBL/GenBank/DDBJ databases">
        <title>Draft genome sequence of Aspergillus udagawae IFM 53868.</title>
        <authorList>
            <person name="Takahashi H."/>
            <person name="Yaguchi T."/>
        </authorList>
    </citation>
    <scope>NUCLEOTIDE SEQUENCE [LARGE SCALE GENOMIC DNA]</scope>
    <source>
        <strain evidence="1 2">IFM 53868</strain>
    </source>
</reference>
<keyword evidence="2" id="KW-1185">Reference proteome</keyword>
<sequence length="82" mass="9506">MELDSQQSGDLPIRPLLLLREEEPQGENPRGVQAQLTPRDPIYYYRNAGRFAPCNLPEKFESIATRLKGFQNLYRNFTYGTD</sequence>
<name>A0ABQ1B6H6_9EURO</name>
<dbReference type="Proteomes" id="UP000465266">
    <property type="component" value="Unassembled WGS sequence"/>
</dbReference>
<evidence type="ECO:0000313" key="2">
    <source>
        <dbReference type="Proteomes" id="UP000465266"/>
    </source>
</evidence>
<comment type="caution">
    <text evidence="1">The sequence shown here is derived from an EMBL/GenBank/DDBJ whole genome shotgun (WGS) entry which is preliminary data.</text>
</comment>
<gene>
    <name evidence="1" type="ORF">IFM53868_07654</name>
</gene>